<organism evidence="11 12">
    <name type="scientific">Lachancea mirantina</name>
    <dbReference type="NCBI Taxonomy" id="1230905"/>
    <lineage>
        <taxon>Eukaryota</taxon>
        <taxon>Fungi</taxon>
        <taxon>Dikarya</taxon>
        <taxon>Ascomycota</taxon>
        <taxon>Saccharomycotina</taxon>
        <taxon>Saccharomycetes</taxon>
        <taxon>Saccharomycetales</taxon>
        <taxon>Saccharomycetaceae</taxon>
        <taxon>Lachancea</taxon>
    </lineage>
</organism>
<protein>
    <submittedName>
        <fullName evidence="11">LAMI_0C05358g1_1</fullName>
    </submittedName>
</protein>
<evidence type="ECO:0000256" key="1">
    <source>
        <dbReference type="ARBA" id="ARBA00004123"/>
    </source>
</evidence>
<keyword evidence="4" id="KW-0677">Repeat</keyword>
<dbReference type="GO" id="GO:0000785">
    <property type="term" value="C:chromatin"/>
    <property type="evidence" value="ECO:0007669"/>
    <property type="project" value="TreeGrafter"/>
</dbReference>
<evidence type="ECO:0000259" key="10">
    <source>
        <dbReference type="PROSITE" id="PS50157"/>
    </source>
</evidence>
<keyword evidence="12" id="KW-1185">Reference proteome</keyword>
<feature type="compositionally biased region" description="Basic residues" evidence="9">
    <location>
        <begin position="141"/>
        <end position="151"/>
    </location>
</feature>
<dbReference type="GO" id="GO:0005634">
    <property type="term" value="C:nucleus"/>
    <property type="evidence" value="ECO:0007669"/>
    <property type="project" value="UniProtKB-SubCell"/>
</dbReference>
<feature type="domain" description="C2H2-type" evidence="10">
    <location>
        <begin position="206"/>
        <end position="233"/>
    </location>
</feature>
<accession>A0A1G4J2T5</accession>
<keyword evidence="3" id="KW-0479">Metal-binding</keyword>
<dbReference type="GO" id="GO:0043709">
    <property type="term" value="P:cell adhesion involved in single-species biofilm formation"/>
    <property type="evidence" value="ECO:0007669"/>
    <property type="project" value="UniProtKB-ARBA"/>
</dbReference>
<dbReference type="EMBL" id="LT598466">
    <property type="protein sequence ID" value="SCU83923.1"/>
    <property type="molecule type" value="Genomic_DNA"/>
</dbReference>
<evidence type="ECO:0000256" key="4">
    <source>
        <dbReference type="ARBA" id="ARBA00022737"/>
    </source>
</evidence>
<dbReference type="InterPro" id="IPR013087">
    <property type="entry name" value="Znf_C2H2_type"/>
</dbReference>
<evidence type="ECO:0000256" key="9">
    <source>
        <dbReference type="SAM" id="MobiDB-lite"/>
    </source>
</evidence>
<dbReference type="GO" id="GO:0005667">
    <property type="term" value="C:transcription regulator complex"/>
    <property type="evidence" value="ECO:0007669"/>
    <property type="project" value="TreeGrafter"/>
</dbReference>
<gene>
    <name evidence="11" type="ORF">LAMI_0C05358G</name>
</gene>
<dbReference type="GO" id="GO:0000122">
    <property type="term" value="P:negative regulation of transcription by RNA polymerase II"/>
    <property type="evidence" value="ECO:0007669"/>
    <property type="project" value="UniProtKB-ARBA"/>
</dbReference>
<keyword evidence="2" id="KW-0678">Repressor</keyword>
<evidence type="ECO:0000313" key="11">
    <source>
        <dbReference type="EMBL" id="SCU83923.1"/>
    </source>
</evidence>
<reference evidence="12" key="1">
    <citation type="submission" date="2016-03" db="EMBL/GenBank/DDBJ databases">
        <authorList>
            <person name="Devillers H."/>
        </authorList>
    </citation>
    <scope>NUCLEOTIDE SEQUENCE [LARGE SCALE GENOMIC DNA]</scope>
</reference>
<dbReference type="PROSITE" id="PS50157">
    <property type="entry name" value="ZINC_FINGER_C2H2_2"/>
    <property type="match status" value="2"/>
</dbReference>
<dbReference type="GO" id="GO:0000978">
    <property type="term" value="F:RNA polymerase II cis-regulatory region sequence-specific DNA binding"/>
    <property type="evidence" value="ECO:0007669"/>
    <property type="project" value="TreeGrafter"/>
</dbReference>
<dbReference type="GO" id="GO:2000221">
    <property type="term" value="P:negative regulation of pseudohyphal growth"/>
    <property type="evidence" value="ECO:0007669"/>
    <property type="project" value="UniProtKB-ARBA"/>
</dbReference>
<dbReference type="SMART" id="SM00355">
    <property type="entry name" value="ZnF_C2H2"/>
    <property type="match status" value="2"/>
</dbReference>
<feature type="region of interest" description="Disordered" evidence="9">
    <location>
        <begin position="1"/>
        <end position="20"/>
    </location>
</feature>
<keyword evidence="7" id="KW-0539">Nucleus</keyword>
<dbReference type="SUPFAM" id="SSF57667">
    <property type="entry name" value="beta-beta-alpha zinc fingers"/>
    <property type="match status" value="1"/>
</dbReference>
<dbReference type="GO" id="GO:0008270">
    <property type="term" value="F:zinc ion binding"/>
    <property type="evidence" value="ECO:0007669"/>
    <property type="project" value="UniProtKB-KW"/>
</dbReference>
<feature type="domain" description="C2H2-type" evidence="10">
    <location>
        <begin position="178"/>
        <end position="205"/>
    </location>
</feature>
<dbReference type="PROSITE" id="PS00028">
    <property type="entry name" value="ZINC_FINGER_C2H2_1"/>
    <property type="match status" value="2"/>
</dbReference>
<dbReference type="Gene3D" id="3.30.160.60">
    <property type="entry name" value="Classic Zinc Finger"/>
    <property type="match status" value="2"/>
</dbReference>
<evidence type="ECO:0000256" key="2">
    <source>
        <dbReference type="ARBA" id="ARBA00022491"/>
    </source>
</evidence>
<evidence type="ECO:0000256" key="8">
    <source>
        <dbReference type="PROSITE-ProRule" id="PRU00042"/>
    </source>
</evidence>
<dbReference type="InterPro" id="IPR036236">
    <property type="entry name" value="Znf_C2H2_sf"/>
</dbReference>
<dbReference type="STRING" id="1230905.A0A1G4J2T5"/>
<sequence length="233" mass="23911">MLATLTFPDSRHGSSALAGPAPATAGHRCIALHGARGNHVLLPAPQLTYALQPQLSAEAVLKRELDRCAFGSAAGAAAAARAAAPAGATAGATADVPADAGSYAAHPARLLPPPSPPASAPEQTAGDHNGTGAFGALQRHSVARAARKARAHSVSAAGSPGSAGGAAVSVPIEQRRRYLCKTCSKGFTTSGHLARHNRIHTGEKNHVCPYEGCGQRFSRHDNCVQHFKTHLRR</sequence>
<dbReference type="GO" id="GO:0000981">
    <property type="term" value="F:DNA-binding transcription factor activity, RNA polymerase II-specific"/>
    <property type="evidence" value="ECO:0007669"/>
    <property type="project" value="TreeGrafter"/>
</dbReference>
<evidence type="ECO:0000256" key="3">
    <source>
        <dbReference type="ARBA" id="ARBA00022723"/>
    </source>
</evidence>
<feature type="compositionally biased region" description="Pro residues" evidence="9">
    <location>
        <begin position="110"/>
        <end position="119"/>
    </location>
</feature>
<dbReference type="Pfam" id="PF00096">
    <property type="entry name" value="zf-C2H2"/>
    <property type="match status" value="1"/>
</dbReference>
<dbReference type="AlphaFoldDB" id="A0A1G4J2T5"/>
<evidence type="ECO:0000256" key="6">
    <source>
        <dbReference type="ARBA" id="ARBA00022833"/>
    </source>
</evidence>
<dbReference type="PANTHER" id="PTHR14003:SF19">
    <property type="entry name" value="YY2 TRANSCRIPTION FACTOR"/>
    <property type="match status" value="1"/>
</dbReference>
<feature type="compositionally biased region" description="Low complexity" evidence="9">
    <location>
        <begin position="153"/>
        <end position="168"/>
    </location>
</feature>
<feature type="region of interest" description="Disordered" evidence="9">
    <location>
        <begin position="104"/>
        <end position="168"/>
    </location>
</feature>
<comment type="subcellular location">
    <subcellularLocation>
        <location evidence="1">Nucleus</location>
    </subcellularLocation>
</comment>
<dbReference type="FunFam" id="3.30.160.60:FF:001382">
    <property type="entry name" value="Transcriptional repressor"/>
    <property type="match status" value="1"/>
</dbReference>
<proteinExistence type="predicted"/>
<evidence type="ECO:0000313" key="12">
    <source>
        <dbReference type="Proteomes" id="UP000191024"/>
    </source>
</evidence>
<keyword evidence="5 8" id="KW-0863">Zinc-finger</keyword>
<keyword evidence="6" id="KW-0862">Zinc</keyword>
<dbReference type="PANTHER" id="PTHR14003">
    <property type="entry name" value="TRANSCRIPTIONAL REPRESSOR PROTEIN YY"/>
    <property type="match status" value="1"/>
</dbReference>
<dbReference type="Proteomes" id="UP000191024">
    <property type="component" value="Chromosome C"/>
</dbReference>
<evidence type="ECO:0000256" key="5">
    <source>
        <dbReference type="ARBA" id="ARBA00022771"/>
    </source>
</evidence>
<name>A0A1G4J2T5_9SACH</name>
<evidence type="ECO:0000256" key="7">
    <source>
        <dbReference type="ARBA" id="ARBA00023242"/>
    </source>
</evidence>
<dbReference type="OrthoDB" id="6365676at2759"/>
<dbReference type="GO" id="GO:2000218">
    <property type="term" value="P:negative regulation of invasive growth in response to glucose limitation"/>
    <property type="evidence" value="ECO:0007669"/>
    <property type="project" value="UniProtKB-ARBA"/>
</dbReference>